<proteinExistence type="predicted"/>
<keyword evidence="2" id="KW-0449">Lipoprotein</keyword>
<dbReference type="Proteomes" id="UP000392867">
    <property type="component" value="Unassembled WGS sequence"/>
</dbReference>
<evidence type="ECO:0000256" key="1">
    <source>
        <dbReference type="SAM" id="MobiDB-lite"/>
    </source>
</evidence>
<gene>
    <name evidence="2" type="ORF">FVB16_29910</name>
</gene>
<accession>A0A5N8HNQ5</accession>
<feature type="non-terminal residue" evidence="2">
    <location>
        <position position="1"/>
    </location>
</feature>
<organism evidence="2 3">
    <name type="scientific">Escherichia coli</name>
    <dbReference type="NCBI Taxonomy" id="562"/>
    <lineage>
        <taxon>Bacteria</taxon>
        <taxon>Pseudomonadati</taxon>
        <taxon>Pseudomonadota</taxon>
        <taxon>Gammaproteobacteria</taxon>
        <taxon>Enterobacterales</taxon>
        <taxon>Enterobacteriaceae</taxon>
        <taxon>Escherichia</taxon>
    </lineage>
</organism>
<name>A0A5N8HNQ5_ECOLX</name>
<evidence type="ECO:0000313" key="3">
    <source>
        <dbReference type="Proteomes" id="UP000392867"/>
    </source>
</evidence>
<protein>
    <submittedName>
        <fullName evidence="2">Two-component system QseEF-associated lipoprotein QseG</fullName>
    </submittedName>
</protein>
<feature type="region of interest" description="Disordered" evidence="1">
    <location>
        <begin position="1"/>
        <end position="33"/>
    </location>
</feature>
<reference evidence="2 3" key="1">
    <citation type="submission" date="2019-08" db="EMBL/GenBank/DDBJ databases">
        <title>Identification of Water Treatment Resistant and Multidrug Resistant Urinary Pathogenic Escherichia coli in Wastewater.</title>
        <authorList>
            <person name="Neumann N."/>
        </authorList>
    </citation>
    <scope>NUCLEOTIDE SEQUENCE [LARGE SCALE GENOMIC DNA]</scope>
    <source>
        <strain evidence="2 3">WU2356</strain>
    </source>
</reference>
<sequence length="33" mass="3505">LSTRKPAGNFSPDTPHEGEKPAPSTDEVTPDEP</sequence>
<dbReference type="AlphaFoldDB" id="A0A5N8HNQ5"/>
<dbReference type="EMBL" id="VOTT01001405">
    <property type="protein sequence ID" value="MPU52984.1"/>
    <property type="molecule type" value="Genomic_DNA"/>
</dbReference>
<evidence type="ECO:0000313" key="2">
    <source>
        <dbReference type="EMBL" id="MPU52984.1"/>
    </source>
</evidence>
<comment type="caution">
    <text evidence="2">The sequence shown here is derived from an EMBL/GenBank/DDBJ whole genome shotgun (WGS) entry which is preliminary data.</text>
</comment>